<dbReference type="VEuPathDB" id="FungiDB:PHYBLDRAFT_102412"/>
<proteinExistence type="predicted"/>
<evidence type="ECO:0008006" key="4">
    <source>
        <dbReference type="Google" id="ProtNLM"/>
    </source>
</evidence>
<feature type="non-terminal residue" evidence="2">
    <location>
        <position position="91"/>
    </location>
</feature>
<reference evidence="2" key="1">
    <citation type="submission" date="2015-06" db="EMBL/GenBank/DDBJ databases">
        <title>Expansion of signal transduction pathways in fungi by whole-genome duplication.</title>
        <authorList>
            <consortium name="DOE Joint Genome Institute"/>
            <person name="Corrochano L.M."/>
            <person name="Kuo A."/>
            <person name="Marcet-Houben M."/>
            <person name="Polaino S."/>
            <person name="Salamov A."/>
            <person name="Villalobos J.M."/>
            <person name="Alvarez M.I."/>
            <person name="Avalos J."/>
            <person name="Benito E.P."/>
            <person name="Benoit I."/>
            <person name="Burger G."/>
            <person name="Camino L.P."/>
            <person name="Canovas D."/>
            <person name="Cerda-Olmedo E."/>
            <person name="Cheng J.-F."/>
            <person name="Dominguez A."/>
            <person name="Elias M."/>
            <person name="Eslava A.P."/>
            <person name="Glaser F."/>
            <person name="Grimwood J."/>
            <person name="Gutierrez G."/>
            <person name="Heitman J."/>
            <person name="Henrissat B."/>
            <person name="Iturriaga E.A."/>
            <person name="Lang B.F."/>
            <person name="Lavin J.L."/>
            <person name="Lee S."/>
            <person name="Li W."/>
            <person name="Lindquist E."/>
            <person name="Lopez-Garcia S."/>
            <person name="Luque E.M."/>
            <person name="Marcos A.T."/>
            <person name="Martin J."/>
            <person name="Mccluskey K."/>
            <person name="Medina H.R."/>
            <person name="Miralles-Duran A."/>
            <person name="Miyazaki A."/>
            <person name="Munoz-Torres E."/>
            <person name="Oguiza J.A."/>
            <person name="Ohm R."/>
            <person name="Olmedo M."/>
            <person name="Orejas M."/>
            <person name="Ortiz-Castellanos L."/>
            <person name="Pisabarro A.G."/>
            <person name="Rodriguez-Romero J."/>
            <person name="Ruiz-Herrera J."/>
            <person name="Ruiz-Vazquez R."/>
            <person name="Sanz C."/>
            <person name="Schackwitz W."/>
            <person name="Schmutz J."/>
            <person name="Shahriari M."/>
            <person name="Shelest E."/>
            <person name="Silva-Franco F."/>
            <person name="Soanes D."/>
            <person name="Syed K."/>
            <person name="Tagua V.G."/>
            <person name="Talbot N.J."/>
            <person name="Thon M."/>
            <person name="De Vries R.P."/>
            <person name="Wiebenga A."/>
            <person name="Yadav J.S."/>
            <person name="Braun E.L."/>
            <person name="Baker S."/>
            <person name="Garre V."/>
            <person name="Horwitz B."/>
            <person name="Torres-Martinez S."/>
            <person name="Idnurm A."/>
            <person name="Herrera-Estrella A."/>
            <person name="Gabaldon T."/>
            <person name="Grigoriev I.V."/>
        </authorList>
    </citation>
    <scope>NUCLEOTIDE SEQUENCE [LARGE SCALE GENOMIC DNA]</scope>
    <source>
        <strain evidence="2">NRRL 1555</strain>
    </source>
</reference>
<dbReference type="EMBL" id="KV441011">
    <property type="protein sequence ID" value="OAD65274.1"/>
    <property type="molecule type" value="Genomic_DNA"/>
</dbReference>
<name>A0A162N2T8_PHYB8</name>
<protein>
    <recommendedName>
        <fullName evidence="4">Reverse transcriptase domain-containing protein</fullName>
    </recommendedName>
</protein>
<dbReference type="AlphaFoldDB" id="A0A162N2T8"/>
<dbReference type="GeneID" id="28988670"/>
<keyword evidence="3" id="KW-1185">Reference proteome</keyword>
<accession>A0A162N2T8</accession>
<dbReference type="OrthoDB" id="2282358at2759"/>
<dbReference type="RefSeq" id="XP_018283314.1">
    <property type="nucleotide sequence ID" value="XM_018427720.1"/>
</dbReference>
<evidence type="ECO:0000313" key="3">
    <source>
        <dbReference type="Proteomes" id="UP000077315"/>
    </source>
</evidence>
<sequence length="91" mass="10512">RKGTSPVLKNWWPIALINTNAKVFTRILNAQIIHTSNSFNHYKTGFVKGQFIVDSEIMTRMAIEYTQNTSDTSIGLMVDQEISYDRVRPEY</sequence>
<dbReference type="VEuPathDB" id="FungiDB:PHYBLDRAFT_103409"/>
<dbReference type="EMBL" id="KV441040">
    <property type="protein sequence ID" value="OAD65058.1"/>
    <property type="molecule type" value="Genomic_DNA"/>
</dbReference>
<gene>
    <name evidence="2" type="ORF">PHYBLDRAFT_102412</name>
    <name evidence="1" type="ORF">PHYBLDRAFT_103409</name>
</gene>
<feature type="non-terminal residue" evidence="2">
    <location>
        <position position="1"/>
    </location>
</feature>
<dbReference type="STRING" id="763407.A0A162N2T8"/>
<reference evidence="3" key="2">
    <citation type="submission" date="2015-06" db="EMBL/GenBank/DDBJ databases">
        <title>Expansion of signal transduction pathways in fungi by whole-genome duplication.</title>
        <authorList>
            <consortium name="DOE Joint Genome Institute"/>
            <person name="Corrochano L.M."/>
            <person name="Kuo A."/>
            <person name="Marcet-Houben M."/>
            <person name="Polaino S."/>
            <person name="Salamov A."/>
            <person name="Villalobos J.M."/>
            <person name="Alvarez M.I."/>
            <person name="Avalos J."/>
            <person name="Benito E.P."/>
            <person name="Benoit I."/>
            <person name="Burger G."/>
            <person name="Camino L.P."/>
            <person name="Canovas D."/>
            <person name="Cerda-Olmedo E."/>
            <person name="Cheng J.-F."/>
            <person name="Dominguez A."/>
            <person name="Elias M."/>
            <person name="Eslava A.P."/>
            <person name="Glaser F."/>
            <person name="Grimwood J."/>
            <person name="Gutierrez G."/>
            <person name="Heitman J."/>
            <person name="Henrissat B."/>
            <person name="Iturriaga E.A."/>
            <person name="Lang B.F."/>
            <person name="Lavin J.L."/>
            <person name="Lee S."/>
            <person name="Li W."/>
            <person name="Lindquist E."/>
            <person name="Lopez-Garcia S."/>
            <person name="Luque E.M."/>
            <person name="Marcos A.T."/>
            <person name="Martin J."/>
            <person name="McCluskey K."/>
            <person name="Medina H.R."/>
            <person name="Miralles-Duran A."/>
            <person name="Miyazaki A."/>
            <person name="Munoz-Torres E."/>
            <person name="Oguiza J.A."/>
            <person name="Ohm R."/>
            <person name="Olmedo M."/>
            <person name="Orejas M."/>
            <person name="Ortiz-Castellanos L."/>
            <person name="Pisabarro A.G."/>
            <person name="Rodriguez-Romero J."/>
            <person name="Ruiz-Herrera J."/>
            <person name="Ruiz-Vazquez R."/>
            <person name="Sanz C."/>
            <person name="Schackwitz W."/>
            <person name="Schmutz J."/>
            <person name="Shahriari M."/>
            <person name="Shelest E."/>
            <person name="Silva-Franco F."/>
            <person name="Soanes D."/>
            <person name="Syed K."/>
            <person name="Tagua V.G."/>
            <person name="Talbot N.J."/>
            <person name="Thon M."/>
            <person name="De vries R.P."/>
            <person name="Wiebenga A."/>
            <person name="Yadav J.S."/>
            <person name="Braun E.L."/>
            <person name="Baker S."/>
            <person name="Garre V."/>
            <person name="Horwitz B."/>
            <person name="Torres-Martinez S."/>
            <person name="Idnurm A."/>
            <person name="Herrera-Estrella A."/>
            <person name="Gabaldon T."/>
            <person name="Grigoriev I.V."/>
        </authorList>
    </citation>
    <scope>NUCLEOTIDE SEQUENCE [LARGE SCALE GENOMIC DNA]</scope>
    <source>
        <strain evidence="3">NRRL 1555(-)</strain>
    </source>
</reference>
<dbReference type="Proteomes" id="UP000077315">
    <property type="component" value="Unassembled WGS sequence"/>
</dbReference>
<dbReference type="RefSeq" id="XP_018283098.1">
    <property type="nucleotide sequence ID" value="XM_018427764.1"/>
</dbReference>
<organism evidence="2 3">
    <name type="scientific">Phycomyces blakesleeanus (strain ATCC 8743b / DSM 1359 / FGSC 10004 / NBRC 33097 / NRRL 1555)</name>
    <dbReference type="NCBI Taxonomy" id="763407"/>
    <lineage>
        <taxon>Eukaryota</taxon>
        <taxon>Fungi</taxon>
        <taxon>Fungi incertae sedis</taxon>
        <taxon>Mucoromycota</taxon>
        <taxon>Mucoromycotina</taxon>
        <taxon>Mucoromycetes</taxon>
        <taxon>Mucorales</taxon>
        <taxon>Phycomycetaceae</taxon>
        <taxon>Phycomyces</taxon>
    </lineage>
</organism>
<dbReference type="GeneID" id="28988626"/>
<evidence type="ECO:0000313" key="1">
    <source>
        <dbReference type="EMBL" id="OAD65058.1"/>
    </source>
</evidence>
<evidence type="ECO:0000313" key="2">
    <source>
        <dbReference type="EMBL" id="OAD65274.1"/>
    </source>
</evidence>